<proteinExistence type="predicted"/>
<name>A0A0A9HMS9_ARUDO</name>
<reference evidence="1" key="1">
    <citation type="submission" date="2014-09" db="EMBL/GenBank/DDBJ databases">
        <authorList>
            <person name="Magalhaes I.L.F."/>
            <person name="Oliveira U."/>
            <person name="Santos F.R."/>
            <person name="Vidigal T.H.D.A."/>
            <person name="Brescovit A.D."/>
            <person name="Santos A.J."/>
        </authorList>
    </citation>
    <scope>NUCLEOTIDE SEQUENCE</scope>
    <source>
        <tissue evidence="1">Shoot tissue taken approximately 20 cm above the soil surface</tissue>
    </source>
</reference>
<sequence>MSMSSTTKGST</sequence>
<dbReference type="EMBL" id="GBRH01161720">
    <property type="protein sequence ID" value="JAE36176.1"/>
    <property type="molecule type" value="Transcribed_RNA"/>
</dbReference>
<organism evidence="1">
    <name type="scientific">Arundo donax</name>
    <name type="common">Giant reed</name>
    <name type="synonym">Donax arundinaceus</name>
    <dbReference type="NCBI Taxonomy" id="35708"/>
    <lineage>
        <taxon>Eukaryota</taxon>
        <taxon>Viridiplantae</taxon>
        <taxon>Streptophyta</taxon>
        <taxon>Embryophyta</taxon>
        <taxon>Tracheophyta</taxon>
        <taxon>Spermatophyta</taxon>
        <taxon>Magnoliopsida</taxon>
        <taxon>Liliopsida</taxon>
        <taxon>Poales</taxon>
        <taxon>Poaceae</taxon>
        <taxon>PACMAD clade</taxon>
        <taxon>Arundinoideae</taxon>
        <taxon>Arundineae</taxon>
        <taxon>Arundo</taxon>
    </lineage>
</organism>
<reference evidence="1" key="2">
    <citation type="journal article" date="2015" name="Data Brief">
        <title>Shoot transcriptome of the giant reed, Arundo donax.</title>
        <authorList>
            <person name="Barrero R.A."/>
            <person name="Guerrero F.D."/>
            <person name="Moolhuijzen P."/>
            <person name="Goolsby J.A."/>
            <person name="Tidwell J."/>
            <person name="Bellgard S.E."/>
            <person name="Bellgard M.I."/>
        </authorList>
    </citation>
    <scope>NUCLEOTIDE SEQUENCE</scope>
    <source>
        <tissue evidence="1">Shoot tissue taken approximately 20 cm above the soil surface</tissue>
    </source>
</reference>
<accession>A0A0A9HMS9</accession>
<protein>
    <submittedName>
        <fullName evidence="1">Uncharacterized protein</fullName>
    </submittedName>
</protein>
<evidence type="ECO:0000313" key="1">
    <source>
        <dbReference type="EMBL" id="JAE36176.1"/>
    </source>
</evidence>